<dbReference type="InterPro" id="IPR046953">
    <property type="entry name" value="Spore_GerAC-like_C"/>
</dbReference>
<dbReference type="Pfam" id="PF05504">
    <property type="entry name" value="Spore_GerAC"/>
    <property type="match status" value="1"/>
</dbReference>
<keyword evidence="6" id="KW-0564">Palmitate</keyword>
<keyword evidence="5" id="KW-0472">Membrane</keyword>
<evidence type="ECO:0000256" key="4">
    <source>
        <dbReference type="ARBA" id="ARBA00022729"/>
    </source>
</evidence>
<protein>
    <submittedName>
        <fullName evidence="10">Ger(X)C family spore germination protein</fullName>
    </submittedName>
</protein>
<dbReference type="InterPro" id="IPR008844">
    <property type="entry name" value="Spore_GerAC-like"/>
</dbReference>
<evidence type="ECO:0000259" key="8">
    <source>
        <dbReference type="Pfam" id="PF05504"/>
    </source>
</evidence>
<comment type="subcellular location">
    <subcellularLocation>
        <location evidence="1">Membrane</location>
        <topology evidence="1">Lipid-anchor</topology>
    </subcellularLocation>
</comment>
<dbReference type="EMBL" id="JAAOIW010000006">
    <property type="protein sequence ID" value="NHN31686.1"/>
    <property type="molecule type" value="Genomic_DNA"/>
</dbReference>
<evidence type="ECO:0000259" key="9">
    <source>
        <dbReference type="Pfam" id="PF25198"/>
    </source>
</evidence>
<keyword evidence="11" id="KW-1185">Reference proteome</keyword>
<keyword evidence="3" id="KW-0309">Germination</keyword>
<dbReference type="PANTHER" id="PTHR35789:SF1">
    <property type="entry name" value="SPORE GERMINATION PROTEIN B3"/>
    <property type="match status" value="1"/>
</dbReference>
<dbReference type="Pfam" id="PF25198">
    <property type="entry name" value="Spore_GerAC_N"/>
    <property type="match status" value="1"/>
</dbReference>
<comment type="similarity">
    <text evidence="2">Belongs to the GerABKC lipoprotein family.</text>
</comment>
<dbReference type="InterPro" id="IPR057336">
    <property type="entry name" value="GerAC_N"/>
</dbReference>
<organism evidence="10 11">
    <name type="scientific">Paenibacillus agricola</name>
    <dbReference type="NCBI Taxonomy" id="2716264"/>
    <lineage>
        <taxon>Bacteria</taxon>
        <taxon>Bacillati</taxon>
        <taxon>Bacillota</taxon>
        <taxon>Bacilli</taxon>
        <taxon>Bacillales</taxon>
        <taxon>Paenibacillaceae</taxon>
        <taxon>Paenibacillus</taxon>
    </lineage>
</organism>
<comment type="caution">
    <text evidence="10">The sequence shown here is derived from an EMBL/GenBank/DDBJ whole genome shotgun (WGS) entry which is preliminary data.</text>
</comment>
<dbReference type="RefSeq" id="WP_166151983.1">
    <property type="nucleotide sequence ID" value="NZ_JAAOIW010000006.1"/>
</dbReference>
<evidence type="ECO:0000256" key="3">
    <source>
        <dbReference type="ARBA" id="ARBA00022544"/>
    </source>
</evidence>
<dbReference type="Proteomes" id="UP001165962">
    <property type="component" value="Unassembled WGS sequence"/>
</dbReference>
<reference evidence="10" key="1">
    <citation type="submission" date="2020-03" db="EMBL/GenBank/DDBJ databases">
        <title>Draft sequencing of Paenibacilllus sp. S3N08.</title>
        <authorList>
            <person name="Kim D.-U."/>
        </authorList>
    </citation>
    <scope>NUCLEOTIDE SEQUENCE</scope>
    <source>
        <strain evidence="10">S3N08</strain>
    </source>
</reference>
<name>A0ABX0J7B0_9BACL</name>
<sequence length="364" mass="41374">MRISKLTVQALVAICLLLILSGCWDNKDINHRVLPVVMGVSKQGSLFKVTLQIPEPGQDTSKVKIVAKTGVTITQAVDKISENLESRVDLLHLKVIIMDKVYARQGLNDTISGFIRSREVSPKALVVICDEDLDFFFSQIKQTKQTDGNNLYDFFEKNAGWNPQIALTRVWQVYRSIHSFTRDVAVPMIKSDKSTLVDNVGSAIIKNGKMVDQISTEDTLLFNAFNGQSAQGKIEVMDHASVLVLSNTMKLESKLKDKEPYMKCTIQLKVSLLEVTDNTPNEQIKKELELMLTKQFTKMFMKIQAKEADILGLGQYYRSKIPREELAHWRSEYYPNLEFDLHIQTIIQNEGNLKNPMKTNYINP</sequence>
<dbReference type="NCBIfam" id="TIGR02887">
    <property type="entry name" value="spore_ger_x_C"/>
    <property type="match status" value="1"/>
</dbReference>
<evidence type="ECO:0000256" key="7">
    <source>
        <dbReference type="ARBA" id="ARBA00023288"/>
    </source>
</evidence>
<evidence type="ECO:0000256" key="1">
    <source>
        <dbReference type="ARBA" id="ARBA00004635"/>
    </source>
</evidence>
<evidence type="ECO:0000313" key="10">
    <source>
        <dbReference type="EMBL" id="NHN31686.1"/>
    </source>
</evidence>
<feature type="domain" description="Spore germination GerAC-like C-terminal" evidence="8">
    <location>
        <begin position="201"/>
        <end position="351"/>
    </location>
</feature>
<evidence type="ECO:0000256" key="6">
    <source>
        <dbReference type="ARBA" id="ARBA00023139"/>
    </source>
</evidence>
<keyword evidence="7" id="KW-0449">Lipoprotein</keyword>
<evidence type="ECO:0000256" key="2">
    <source>
        <dbReference type="ARBA" id="ARBA00007886"/>
    </source>
</evidence>
<evidence type="ECO:0000256" key="5">
    <source>
        <dbReference type="ARBA" id="ARBA00023136"/>
    </source>
</evidence>
<dbReference type="PANTHER" id="PTHR35789">
    <property type="entry name" value="SPORE GERMINATION PROTEIN B3"/>
    <property type="match status" value="1"/>
</dbReference>
<dbReference type="Gene3D" id="3.30.300.210">
    <property type="entry name" value="Nutrient germinant receptor protein C, domain 3"/>
    <property type="match status" value="1"/>
</dbReference>
<accession>A0ABX0J7B0</accession>
<dbReference type="PROSITE" id="PS51257">
    <property type="entry name" value="PROKAR_LIPOPROTEIN"/>
    <property type="match status" value="1"/>
</dbReference>
<keyword evidence="4" id="KW-0732">Signal</keyword>
<gene>
    <name evidence="10" type="ORF">G9U52_17780</name>
</gene>
<dbReference type="InterPro" id="IPR038501">
    <property type="entry name" value="Spore_GerAC_C_sf"/>
</dbReference>
<feature type="domain" description="Spore germination protein N-terminal" evidence="9">
    <location>
        <begin position="25"/>
        <end position="190"/>
    </location>
</feature>
<proteinExistence type="inferred from homology"/>
<evidence type="ECO:0000313" key="11">
    <source>
        <dbReference type="Proteomes" id="UP001165962"/>
    </source>
</evidence>